<evidence type="ECO:0000256" key="3">
    <source>
        <dbReference type="ARBA" id="ARBA00023274"/>
    </source>
</evidence>
<dbReference type="EMBL" id="CP008887">
    <property type="protein sequence ID" value="AIU69672.1"/>
    <property type="molecule type" value="Genomic_DNA"/>
</dbReference>
<keyword evidence="2 4" id="KW-0689">Ribosomal protein</keyword>
<dbReference type="InterPro" id="IPR047873">
    <property type="entry name" value="Ribosomal_uL16"/>
</dbReference>
<dbReference type="STRING" id="1505907.TEU_04595"/>
<dbReference type="InterPro" id="IPR018255">
    <property type="entry name" value="Ribosomal_uL16_CS_euk_arc"/>
</dbReference>
<gene>
    <name evidence="4" type="primary">rpl10e</name>
    <name evidence="5" type="ORF">TEU_04595</name>
</gene>
<dbReference type="Pfam" id="PF00252">
    <property type="entry name" value="Ribosomal_L16"/>
    <property type="match status" value="1"/>
</dbReference>
<dbReference type="FunFam" id="3.90.1170.10:FF:000008">
    <property type="entry name" value="50S ribosomal protein L10e"/>
    <property type="match status" value="1"/>
</dbReference>
<dbReference type="GO" id="GO:0006412">
    <property type="term" value="P:translation"/>
    <property type="evidence" value="ECO:0007669"/>
    <property type="project" value="UniProtKB-UniRule"/>
</dbReference>
<keyword evidence="6" id="KW-1185">Reference proteome</keyword>
<evidence type="ECO:0000313" key="6">
    <source>
        <dbReference type="Proteomes" id="UP000029980"/>
    </source>
</evidence>
<evidence type="ECO:0000256" key="4">
    <source>
        <dbReference type="HAMAP-Rule" id="MF_00448"/>
    </source>
</evidence>
<reference evidence="5 6" key="1">
    <citation type="journal article" date="2015" name="Int. J. Syst. Evol. Microbiol.">
        <title>Thermococcus eurythermalis sp. nov., a conditional piezophilic hyperthermophilic archaeon with a wide temperature range isolated from an oil-immersed chimney in the Guaymas Basin.</title>
        <authorList>
            <person name="Zhao W."/>
            <person name="Zeng X."/>
            <person name="Xiao X."/>
        </authorList>
    </citation>
    <scope>NUCLEOTIDE SEQUENCE [LARGE SCALE GENOMIC DNA]</scope>
    <source>
        <strain evidence="5 6">A501</strain>
    </source>
</reference>
<dbReference type="HAMAP" id="MF_00448">
    <property type="entry name" value="Ribosomal_uL16_arch"/>
    <property type="match status" value="1"/>
</dbReference>
<evidence type="ECO:0000256" key="2">
    <source>
        <dbReference type="ARBA" id="ARBA00022980"/>
    </source>
</evidence>
<dbReference type="InterPro" id="IPR016180">
    <property type="entry name" value="Ribosomal_uL16_dom"/>
</dbReference>
<dbReference type="OrthoDB" id="30538at2157"/>
<name>A0A097QT70_9EURY</name>
<dbReference type="GO" id="GO:0003735">
    <property type="term" value="F:structural constituent of ribosome"/>
    <property type="evidence" value="ECO:0007669"/>
    <property type="project" value="InterPro"/>
</dbReference>
<dbReference type="GO" id="GO:0005840">
    <property type="term" value="C:ribosome"/>
    <property type="evidence" value="ECO:0007669"/>
    <property type="project" value="UniProtKB-KW"/>
</dbReference>
<dbReference type="NCBIfam" id="NF003237">
    <property type="entry name" value="PRK04199.1-2"/>
    <property type="match status" value="1"/>
</dbReference>
<dbReference type="HOGENOM" id="CLU_084051_0_2_2"/>
<protein>
    <recommendedName>
        <fullName evidence="4">Large ribosomal subunit protein uL16</fullName>
    </recommendedName>
</protein>
<comment type="similarity">
    <text evidence="1 4">Belongs to the universal ribosomal protein uL16 family.</text>
</comment>
<dbReference type="CDD" id="cd01433">
    <property type="entry name" value="Ribosomal_L16_L10e"/>
    <property type="match status" value="1"/>
</dbReference>
<dbReference type="GO" id="GO:1990904">
    <property type="term" value="C:ribonucleoprotein complex"/>
    <property type="evidence" value="ECO:0007669"/>
    <property type="project" value="UniProtKB-KW"/>
</dbReference>
<dbReference type="PROSITE" id="PS01257">
    <property type="entry name" value="RIBOSOMAL_L10E"/>
    <property type="match status" value="1"/>
</dbReference>
<dbReference type="InterPro" id="IPR001197">
    <property type="entry name" value="Ribosomal_uL16_euk_arch"/>
</dbReference>
<dbReference type="PANTHER" id="PTHR11726">
    <property type="entry name" value="60S RIBOSOMAL PROTEIN L10"/>
    <property type="match status" value="1"/>
</dbReference>
<dbReference type="NCBIfam" id="NF003239">
    <property type="entry name" value="PRK04199.1-4"/>
    <property type="match status" value="1"/>
</dbReference>
<evidence type="ECO:0000313" key="5">
    <source>
        <dbReference type="EMBL" id="AIU69672.1"/>
    </source>
</evidence>
<dbReference type="InterPro" id="IPR022981">
    <property type="entry name" value="Ribosomal_uL16_arc"/>
</dbReference>
<dbReference type="GeneID" id="25152713"/>
<dbReference type="Gene3D" id="3.90.1170.10">
    <property type="entry name" value="Ribosomal protein L10e/L16"/>
    <property type="match status" value="1"/>
</dbReference>
<dbReference type="RefSeq" id="WP_050002648.1">
    <property type="nucleotide sequence ID" value="NZ_CP008887.1"/>
</dbReference>
<dbReference type="KEGG" id="teu:TEU_04595"/>
<dbReference type="SUPFAM" id="SSF54686">
    <property type="entry name" value="Ribosomal protein L16p/L10e"/>
    <property type="match status" value="1"/>
</dbReference>
<accession>A0A097QT70</accession>
<sequence>MGLRPAKIDRDVDKPAYTRREYIRGAPGPKITIFDMGNLSAEFQYEVSLHAEQAMQIRQNALEAIRIQVNRYLQKNVGRSNYHFKIRVYPFQVLRENPMATGRKADRYGNGMRRPFGKPIGLAARVRKDQKILTVWVNEQHLKFALGAMHRAKMKLPYSAYYRIYDKDGNDVTTKVLSTMKR</sequence>
<dbReference type="PIRSF" id="PIRSF005590">
    <property type="entry name" value="Ribosomal_L10"/>
    <property type="match status" value="1"/>
</dbReference>
<dbReference type="InterPro" id="IPR036920">
    <property type="entry name" value="Ribosomal_uL16_sf"/>
</dbReference>
<keyword evidence="3 4" id="KW-0687">Ribonucleoprotein</keyword>
<dbReference type="AlphaFoldDB" id="A0A097QT70"/>
<organism evidence="5 6">
    <name type="scientific">Thermococcus eurythermalis</name>
    <dbReference type="NCBI Taxonomy" id="1505907"/>
    <lineage>
        <taxon>Archaea</taxon>
        <taxon>Methanobacteriati</taxon>
        <taxon>Methanobacteriota</taxon>
        <taxon>Thermococci</taxon>
        <taxon>Thermococcales</taxon>
        <taxon>Thermococcaceae</taxon>
        <taxon>Thermococcus</taxon>
    </lineage>
</organism>
<dbReference type="Proteomes" id="UP000029980">
    <property type="component" value="Chromosome"/>
</dbReference>
<proteinExistence type="inferred from homology"/>
<evidence type="ECO:0000256" key="1">
    <source>
        <dbReference type="ARBA" id="ARBA00008931"/>
    </source>
</evidence>